<dbReference type="EMBL" id="CP027806">
    <property type="protein sequence ID" value="AXJ00901.1"/>
    <property type="molecule type" value="Genomic_DNA"/>
</dbReference>
<sequence length="309" mass="35557">MDIRSSAYFKQVDLLLTVLPIVSRTEDFALKGGTAINLFVQDFPRLSVDIDLTYLPIQDRLTTLTKIDLHLKEIGSRCKKFIAGAEINYKTKGSLSYGLIINCGQIVVKIEPNLTIRGSVYPPVKLPLAKKVEEMFGKTMEVRTLSVEDLYAGKLCAALDRQHPRDLFDVHHLYKNAGITDKVRQAFIVYLLSHNRPIAELLDPKLKDDLEETFHESFEGMAFEPVKLDDLVESWKMVVQKLNQDFTEGEREFILSFKQGFPKWHLFPHSEIQSLPGIRWKMANLEKMNPKKHKAACEKLQQILWRDWG</sequence>
<evidence type="ECO:0000313" key="1">
    <source>
        <dbReference type="EMBL" id="AXJ00901.1"/>
    </source>
</evidence>
<reference evidence="1 2" key="1">
    <citation type="submission" date="2018-03" db="EMBL/GenBank/DDBJ databases">
        <title>Phenotypic and genomic properties of Cyclonatronum proteinivorum gen. nov., sp. nov., a haloalkaliphilic bacteroidete from soda lakes possessing Na+-translocating rhodopsin.</title>
        <authorList>
            <person name="Toshchakov S.V."/>
            <person name="Korzhenkov A."/>
            <person name="Samarov N.I."/>
            <person name="Kublanov I.V."/>
            <person name="Muntyan M.S."/>
            <person name="Sorokin D.Y."/>
        </authorList>
    </citation>
    <scope>NUCLEOTIDE SEQUENCE [LARGE SCALE GENOMIC DNA]</scope>
    <source>
        <strain evidence="1 2">Omega</strain>
    </source>
</reference>
<dbReference type="InterPro" id="IPR014942">
    <property type="entry name" value="AbiEii"/>
</dbReference>
<keyword evidence="1" id="KW-0808">Transferase</keyword>
<dbReference type="Proteomes" id="UP000254808">
    <property type="component" value="Chromosome"/>
</dbReference>
<organism evidence="1 2">
    <name type="scientific">Cyclonatronum proteinivorum</name>
    <dbReference type="NCBI Taxonomy" id="1457365"/>
    <lineage>
        <taxon>Bacteria</taxon>
        <taxon>Pseudomonadati</taxon>
        <taxon>Balneolota</taxon>
        <taxon>Balneolia</taxon>
        <taxon>Balneolales</taxon>
        <taxon>Cyclonatronaceae</taxon>
        <taxon>Cyclonatronum</taxon>
    </lineage>
</organism>
<accession>A0A345UK99</accession>
<dbReference type="AlphaFoldDB" id="A0A345UK99"/>
<dbReference type="OrthoDB" id="1550603at2"/>
<protein>
    <submittedName>
        <fullName evidence="1">Putative nucleotidyltransferase component of viral defense system</fullName>
    </submittedName>
</protein>
<keyword evidence="2" id="KW-1185">Reference proteome</keyword>
<gene>
    <name evidence="1" type="ORF">CYPRO_1650</name>
</gene>
<dbReference type="Pfam" id="PF08843">
    <property type="entry name" value="AbiEii"/>
    <property type="match status" value="1"/>
</dbReference>
<dbReference type="KEGG" id="cprv:CYPRO_1650"/>
<evidence type="ECO:0000313" key="2">
    <source>
        <dbReference type="Proteomes" id="UP000254808"/>
    </source>
</evidence>
<proteinExistence type="predicted"/>
<dbReference type="Gene3D" id="3.10.450.620">
    <property type="entry name" value="JHP933, nucleotidyltransferase-like core domain"/>
    <property type="match status" value="1"/>
</dbReference>
<dbReference type="RefSeq" id="WP_114984150.1">
    <property type="nucleotide sequence ID" value="NZ_CP027806.1"/>
</dbReference>
<name>A0A345UK99_9BACT</name>
<dbReference type="GO" id="GO:0016740">
    <property type="term" value="F:transferase activity"/>
    <property type="evidence" value="ECO:0007669"/>
    <property type="project" value="UniProtKB-KW"/>
</dbReference>